<comment type="caution">
    <text evidence="4">Lacks conserved residue(s) required for the propagation of feature annotation.</text>
</comment>
<dbReference type="SUPFAM" id="SSF52151">
    <property type="entry name" value="FabD/lysophospholipase-like"/>
    <property type="match status" value="1"/>
</dbReference>
<name>E7RR76_9BACT</name>
<feature type="short sequence motif" description="DGA/G" evidence="4">
    <location>
        <begin position="159"/>
        <end position="161"/>
    </location>
</feature>
<dbReference type="eggNOG" id="COG4667">
    <property type="taxonomic scope" value="Bacteria"/>
</dbReference>
<dbReference type="InterPro" id="IPR050301">
    <property type="entry name" value="NTE"/>
</dbReference>
<dbReference type="InterPro" id="IPR002641">
    <property type="entry name" value="PNPLA_dom"/>
</dbReference>
<dbReference type="PANTHER" id="PTHR14226">
    <property type="entry name" value="NEUROPATHY TARGET ESTERASE/SWISS CHEESE D.MELANOGASTER"/>
    <property type="match status" value="1"/>
</dbReference>
<accession>E7RR76</accession>
<evidence type="ECO:0000256" key="3">
    <source>
        <dbReference type="ARBA" id="ARBA00023098"/>
    </source>
</evidence>
<feature type="active site" description="Nucleophile" evidence="4">
    <location>
        <position position="38"/>
    </location>
</feature>
<evidence type="ECO:0000256" key="4">
    <source>
        <dbReference type="PROSITE-ProRule" id="PRU01161"/>
    </source>
</evidence>
<dbReference type="InterPro" id="IPR016035">
    <property type="entry name" value="Acyl_Trfase/lysoPLipase"/>
</dbReference>
<dbReference type="CDD" id="cd07208">
    <property type="entry name" value="Pat_hypo_Ecoli_yjju_like"/>
    <property type="match status" value="1"/>
</dbReference>
<keyword evidence="1 4" id="KW-0378">Hydrolase</keyword>
<feature type="short sequence motif" description="GXSXG" evidence="4">
    <location>
        <begin position="36"/>
        <end position="40"/>
    </location>
</feature>
<dbReference type="Pfam" id="PF19890">
    <property type="entry name" value="DUF6363"/>
    <property type="match status" value="1"/>
</dbReference>
<dbReference type="GO" id="GO:0016042">
    <property type="term" value="P:lipid catabolic process"/>
    <property type="evidence" value="ECO:0007669"/>
    <property type="project" value="UniProtKB-UniRule"/>
</dbReference>
<evidence type="ECO:0000256" key="2">
    <source>
        <dbReference type="ARBA" id="ARBA00022963"/>
    </source>
</evidence>
<organism evidence="6 7">
    <name type="scientific">Hoylesella oralis ATCC 33269</name>
    <dbReference type="NCBI Taxonomy" id="873533"/>
    <lineage>
        <taxon>Bacteria</taxon>
        <taxon>Pseudomonadati</taxon>
        <taxon>Bacteroidota</taxon>
        <taxon>Bacteroidia</taxon>
        <taxon>Bacteroidales</taxon>
        <taxon>Prevotellaceae</taxon>
        <taxon>Hoylesella</taxon>
    </lineage>
</organism>
<dbReference type="HOGENOM" id="CLU_048271_1_0_10"/>
<dbReference type="PANTHER" id="PTHR14226:SF25">
    <property type="entry name" value="PHOSPHOESTERASE"/>
    <property type="match status" value="1"/>
</dbReference>
<reference evidence="6" key="1">
    <citation type="submission" date="2011-01" db="EMBL/GenBank/DDBJ databases">
        <authorList>
            <person name="Muzny D."/>
            <person name="Qin X."/>
            <person name="Buhay C."/>
            <person name="Dugan-Rocha S."/>
            <person name="Ding Y."/>
            <person name="Chen G."/>
            <person name="Hawes A."/>
            <person name="Holder M."/>
            <person name="Jhangiani S."/>
            <person name="Johnson A."/>
            <person name="Khan Z."/>
            <person name="Li Z."/>
            <person name="Liu W."/>
            <person name="Liu X."/>
            <person name="Perez L."/>
            <person name="Shen H."/>
            <person name="Wang Q."/>
            <person name="Watt J."/>
            <person name="Xi L."/>
            <person name="Xin Y."/>
            <person name="Zhou J."/>
            <person name="Deng J."/>
            <person name="Jiang H."/>
            <person name="Liu Y."/>
            <person name="Qu J."/>
            <person name="Song X.-Z."/>
            <person name="Zhang L."/>
            <person name="Villasana D."/>
            <person name="Johnson A."/>
            <person name="Liu J."/>
            <person name="Liyanage D."/>
            <person name="Lorensuhewa L."/>
            <person name="Robinson T."/>
            <person name="Song A."/>
            <person name="Song B.-B."/>
            <person name="Dinh H."/>
            <person name="Thornton R."/>
            <person name="Coyle M."/>
            <person name="Francisco L."/>
            <person name="Jackson L."/>
            <person name="Javaid M."/>
            <person name="Korchina V."/>
            <person name="Kovar C."/>
            <person name="Mata R."/>
            <person name="Mathew T."/>
            <person name="Ngo R."/>
            <person name="Nguyen L."/>
            <person name="Nguyen N."/>
            <person name="Okwuonu G."/>
            <person name="Ongeri F."/>
            <person name="Pham C."/>
            <person name="Simmons D."/>
            <person name="Wilczek-Boney K."/>
            <person name="Hale W."/>
            <person name="Jakkamsetti A."/>
            <person name="Pham P."/>
            <person name="Ruth R."/>
            <person name="San Lucas F."/>
            <person name="Warren J."/>
            <person name="Zhang J."/>
            <person name="Zhao Z."/>
            <person name="Zhou C."/>
            <person name="Zhu D."/>
            <person name="Lee S."/>
            <person name="Bess C."/>
            <person name="Blankenburg K."/>
            <person name="Forbes L."/>
            <person name="Fu Q."/>
            <person name="Gubbala S."/>
            <person name="Hirani K."/>
            <person name="Jayaseelan J.C."/>
            <person name="Lara F."/>
            <person name="Munidasa M."/>
            <person name="Palculict T."/>
            <person name="Patil S."/>
            <person name="Pu L.-L."/>
            <person name="Saada N."/>
            <person name="Tang L."/>
            <person name="Weissenberger G."/>
            <person name="Zhu Y."/>
            <person name="Hemphill L."/>
            <person name="Shang Y."/>
            <person name="Youmans B."/>
            <person name="Ayvaz T."/>
            <person name="Ross M."/>
            <person name="Santibanez J."/>
            <person name="Aqrawi P."/>
            <person name="Gross S."/>
            <person name="Joshi V."/>
            <person name="Fowler G."/>
            <person name="Nazareth L."/>
            <person name="Reid J."/>
            <person name="Worley K."/>
            <person name="Petrosino J."/>
            <person name="Highlander S."/>
            <person name="Gibbs R."/>
        </authorList>
    </citation>
    <scope>NUCLEOTIDE SEQUENCE [LARGE SCALE GENOMIC DNA]</scope>
    <source>
        <strain evidence="6">ATCC 33269</strain>
    </source>
</reference>
<dbReference type="Pfam" id="PF01734">
    <property type="entry name" value="Patatin"/>
    <property type="match status" value="1"/>
</dbReference>
<dbReference type="Gene3D" id="3.40.1090.10">
    <property type="entry name" value="Cytosolic phospholipase A2 catalytic domain"/>
    <property type="match status" value="2"/>
</dbReference>
<proteinExistence type="predicted"/>
<comment type="caution">
    <text evidence="6">The sequence shown here is derived from an EMBL/GenBank/DDBJ whole genome shotgun (WGS) entry which is preliminary data.</text>
</comment>
<dbReference type="InterPro" id="IPR037483">
    <property type="entry name" value="YjjU-like"/>
</dbReference>
<keyword evidence="7" id="KW-1185">Reference proteome</keyword>
<keyword evidence="2 4" id="KW-0442">Lipid degradation</keyword>
<dbReference type="RefSeq" id="WP_004369842.1">
    <property type="nucleotide sequence ID" value="NZ_GL833119.1"/>
</dbReference>
<sequence>MKTGLVLEGGALRGLFTAGILDVLMENNVQTDGLIGVSAGAAFGCNYKSKQHGRVIRYNKRYAKDWRYCSWKSLLLTGDMFGKQFCYHDLPDKLDVFDSQTFDANPMEFYAVCTDVTTGRPIYKKLMQHTYECNEWIRASASMPLVSHVVEIRDMKLLDGGVADSIPLEFFQHIGYERNIVVLTQPDGYVKKRSSLLWLMKILLRKYPAFLRAMADRPAMYNRELAYVKQQERAGNTLVIRPQSKIKISHTSHDPTEMQRVYGEGRRIATENMPAIRKFLSR</sequence>
<keyword evidence="3 4" id="KW-0443">Lipid metabolism</keyword>
<feature type="domain" description="PNPLA" evidence="5">
    <location>
        <begin position="5"/>
        <end position="172"/>
    </location>
</feature>
<dbReference type="EMBL" id="AEPE02000005">
    <property type="protein sequence ID" value="EFZ36764.1"/>
    <property type="molecule type" value="Genomic_DNA"/>
</dbReference>
<dbReference type="PROSITE" id="PS51635">
    <property type="entry name" value="PNPLA"/>
    <property type="match status" value="1"/>
</dbReference>
<evidence type="ECO:0000313" key="6">
    <source>
        <dbReference type="EMBL" id="EFZ36764.1"/>
    </source>
</evidence>
<gene>
    <name evidence="6" type="primary">rssA</name>
    <name evidence="6" type="ORF">HMPREF0663_11677</name>
</gene>
<protein>
    <submittedName>
        <fullName evidence="6">Phospholipase, patatin family</fullName>
    </submittedName>
</protein>
<feature type="active site" description="Proton acceptor" evidence="4">
    <location>
        <position position="159"/>
    </location>
</feature>
<evidence type="ECO:0000313" key="7">
    <source>
        <dbReference type="Proteomes" id="UP000005580"/>
    </source>
</evidence>
<dbReference type="AlphaFoldDB" id="E7RR76"/>
<evidence type="ECO:0000259" key="5">
    <source>
        <dbReference type="PROSITE" id="PS51635"/>
    </source>
</evidence>
<dbReference type="GO" id="GO:0016787">
    <property type="term" value="F:hydrolase activity"/>
    <property type="evidence" value="ECO:0007669"/>
    <property type="project" value="UniProtKB-UniRule"/>
</dbReference>
<dbReference type="InterPro" id="IPR045943">
    <property type="entry name" value="DUF6363"/>
</dbReference>
<evidence type="ECO:0000256" key="1">
    <source>
        <dbReference type="ARBA" id="ARBA00022801"/>
    </source>
</evidence>
<dbReference type="Proteomes" id="UP000005580">
    <property type="component" value="Unassembled WGS sequence"/>
</dbReference>